<evidence type="ECO:0000256" key="1">
    <source>
        <dbReference type="ARBA" id="ARBA00006243"/>
    </source>
</evidence>
<reference evidence="4" key="1">
    <citation type="submission" date="2022-07" db="EMBL/GenBank/DDBJ databases">
        <title>Enhanced cultured diversity of the mouse gut microbiota enables custom-made synthetic communities.</title>
        <authorList>
            <person name="Afrizal A."/>
        </authorList>
    </citation>
    <scope>NUCLEOTIDE SEQUENCE</scope>
    <source>
        <strain evidence="4">DSM 28593</strain>
    </source>
</reference>
<accession>A0AAE3L2K9</accession>
<dbReference type="InterPro" id="IPR036921">
    <property type="entry name" value="PurM-like_N_sf"/>
</dbReference>
<dbReference type="Pfam" id="PF00586">
    <property type="entry name" value="AIRS"/>
    <property type="match status" value="1"/>
</dbReference>
<comment type="caution">
    <text evidence="4">The sequence shown here is derived from an EMBL/GenBank/DDBJ whole genome shotgun (WGS) entry which is preliminary data.</text>
</comment>
<dbReference type="CDD" id="cd06061">
    <property type="entry name" value="PurM-like1"/>
    <property type="match status" value="1"/>
</dbReference>
<dbReference type="RefSeq" id="WP_257530450.1">
    <property type="nucleotide sequence ID" value="NZ_JANKAS010000005.1"/>
</dbReference>
<evidence type="ECO:0000259" key="2">
    <source>
        <dbReference type="Pfam" id="PF00586"/>
    </source>
</evidence>
<evidence type="ECO:0000313" key="5">
    <source>
        <dbReference type="Proteomes" id="UP001205748"/>
    </source>
</evidence>
<evidence type="ECO:0000313" key="4">
    <source>
        <dbReference type="EMBL" id="MCR1898769.1"/>
    </source>
</evidence>
<dbReference type="InterPro" id="IPR016188">
    <property type="entry name" value="PurM-like_N"/>
</dbReference>
<proteinExistence type="inferred from homology"/>
<dbReference type="SUPFAM" id="SSF56042">
    <property type="entry name" value="PurM C-terminal domain-like"/>
    <property type="match status" value="1"/>
</dbReference>
<dbReference type="InterPro" id="IPR010918">
    <property type="entry name" value="PurM-like_C_dom"/>
</dbReference>
<protein>
    <submittedName>
        <fullName evidence="4">AIR synthase family protein</fullName>
    </submittedName>
</protein>
<feature type="domain" description="PurM-like C-terminal" evidence="3">
    <location>
        <begin position="155"/>
        <end position="307"/>
    </location>
</feature>
<comment type="similarity">
    <text evidence="1">Belongs to the HypE family.</text>
</comment>
<evidence type="ECO:0000259" key="3">
    <source>
        <dbReference type="Pfam" id="PF02769"/>
    </source>
</evidence>
<keyword evidence="5" id="KW-1185">Reference proteome</keyword>
<gene>
    <name evidence="4" type="ORF">NSA47_07205</name>
</gene>
<dbReference type="PIRSF" id="PIRSF005644">
    <property type="entry name" value="Hdrgns_mtr_HypE"/>
    <property type="match status" value="1"/>
</dbReference>
<dbReference type="InterPro" id="IPR011854">
    <property type="entry name" value="HypE"/>
</dbReference>
<dbReference type="PANTHER" id="PTHR30303">
    <property type="entry name" value="HYDROGENASE ISOENZYMES FORMATION PROTEIN HYPE"/>
    <property type="match status" value="1"/>
</dbReference>
<dbReference type="Proteomes" id="UP001205748">
    <property type="component" value="Unassembled WGS sequence"/>
</dbReference>
<feature type="domain" description="PurM-like N-terminal" evidence="2">
    <location>
        <begin position="35"/>
        <end position="139"/>
    </location>
</feature>
<dbReference type="GO" id="GO:0051604">
    <property type="term" value="P:protein maturation"/>
    <property type="evidence" value="ECO:0007669"/>
    <property type="project" value="TreeGrafter"/>
</dbReference>
<dbReference type="Gene3D" id="3.90.650.10">
    <property type="entry name" value="PurM-like C-terminal domain"/>
    <property type="match status" value="1"/>
</dbReference>
<dbReference type="InterPro" id="IPR036676">
    <property type="entry name" value="PurM-like_C_sf"/>
</dbReference>
<dbReference type="Gene3D" id="3.30.1330.10">
    <property type="entry name" value="PurM-like, N-terminal domain"/>
    <property type="match status" value="1"/>
</dbReference>
<dbReference type="AlphaFoldDB" id="A0AAE3L2K9"/>
<dbReference type="Pfam" id="PF02769">
    <property type="entry name" value="AIRS_C"/>
    <property type="match status" value="1"/>
</dbReference>
<dbReference type="PANTHER" id="PTHR30303:SF4">
    <property type="entry name" value="HYDROGENASE EXPRESSION_FORMATION PROTEIN HYPE"/>
    <property type="match status" value="1"/>
</dbReference>
<organism evidence="4 5">
    <name type="scientific">Irregularibacter muris</name>
    <dbReference type="NCBI Taxonomy" id="1796619"/>
    <lineage>
        <taxon>Bacteria</taxon>
        <taxon>Bacillati</taxon>
        <taxon>Bacillota</taxon>
        <taxon>Clostridia</taxon>
        <taxon>Eubacteriales</taxon>
        <taxon>Eubacteriaceae</taxon>
        <taxon>Irregularibacter</taxon>
    </lineage>
</organism>
<dbReference type="SUPFAM" id="SSF55326">
    <property type="entry name" value="PurM N-terminal domain-like"/>
    <property type="match status" value="1"/>
</dbReference>
<sequence length="327" mass="35352">MILEIGKLPTHLLEQNILSKIQPQRKEILVGAGVGEDCSVIDFGEEICVLSTDPITGAIDSIGKLAIHISCNDVASNGVEPLGILLTILAPENSNIEDISQVLNDAKKIARALNVEIIGGHTEVTTAVNRMVVSTTCIGKGKKRHMITSNGAKYGDDVIMTKWAGLEGTAILARDKKRELEDVIDEEKLQEAMNFMEDISAVQEGILAGKVGVTAMHDVTEGGILGALWELAEASQVGVEIQEEQIPLKKVTREICQHFRIDPLGLISSGVMVMTTNHTEKLLAKFKEKGLQATVIGKVIEGKSVIVRNGKKIPLQPPKSDELFKVI</sequence>
<name>A0AAE3L2K9_9FIRM</name>
<dbReference type="EMBL" id="JANKAS010000005">
    <property type="protein sequence ID" value="MCR1898769.1"/>
    <property type="molecule type" value="Genomic_DNA"/>
</dbReference>